<dbReference type="SUPFAM" id="SSF51569">
    <property type="entry name" value="Aldolase"/>
    <property type="match status" value="1"/>
</dbReference>
<dbReference type="InterPro" id="IPR001585">
    <property type="entry name" value="TAL/FSA"/>
</dbReference>
<protein>
    <submittedName>
        <fullName evidence="3">Transaldolase-like protein</fullName>
    </submittedName>
</protein>
<dbReference type="EMBL" id="BPQB01000004">
    <property type="protein sequence ID" value="GJE86360.1"/>
    <property type="molecule type" value="Genomic_DNA"/>
</dbReference>
<dbReference type="Gene3D" id="3.20.20.70">
    <property type="entry name" value="Aldolase class I"/>
    <property type="match status" value="1"/>
</dbReference>
<dbReference type="PANTHER" id="PTHR10683">
    <property type="entry name" value="TRANSALDOLASE"/>
    <property type="match status" value="1"/>
</dbReference>
<dbReference type="Pfam" id="PF00923">
    <property type="entry name" value="TAL_FSA"/>
    <property type="match status" value="1"/>
</dbReference>
<sequence>MAPDATQPAGPMARDSVCGGDRPSTENAARRREGAAASTAPERRPATPAAARRAGDGALQRFVRSPDVCVLAQTADLAVLADFPFAGTLLDPRAVRVHAAKPDVFYHAWVAVKLAIERFPNEVTGSLAGRAMEIFLAELGTAMMDAVEGPHYTFVDARLSNDTKAMAEQARRLRQLFREKDEGRRVIIGIPATFEGLGAAEELRKHDPPVEVNLLHVTNFAHARLCAAIGASAITLDCQEMRAVCQEYTSASEHLLNPRTGQRYVSSDWLAEIEATTEFLRAQACETRLVCADLWHCQGAVTLPAGTDCVALGDSHIETAREYLQPFVGTPRRDGLVTGAHGAALQRRYVDKSTWDAACDNEYSKALIRACAARDGEAMAALEEILALELAYQLDLVNMQLPEFLEKYAMPEVRSSHALQSTALPSVGAIDGNTLDVGASQSKETAANHRANSLKQEGCPFEEAAAAAEKAADGRKRGGIVETKQPPKRPRALEEAARSANKRKKQRTEVYIDQPSNQGGNATAMLEPRKERNKKTRRGAELTTNSRGRRPLTPKRPSQ</sequence>
<feature type="region of interest" description="Disordered" evidence="2">
    <location>
        <begin position="1"/>
        <end position="53"/>
    </location>
</feature>
<feature type="compositionally biased region" description="Low complexity" evidence="2">
    <location>
        <begin position="35"/>
        <end position="52"/>
    </location>
</feature>
<organism evidence="3 4">
    <name type="scientific">Phanerochaete sordida</name>
    <dbReference type="NCBI Taxonomy" id="48140"/>
    <lineage>
        <taxon>Eukaryota</taxon>
        <taxon>Fungi</taxon>
        <taxon>Dikarya</taxon>
        <taxon>Basidiomycota</taxon>
        <taxon>Agaricomycotina</taxon>
        <taxon>Agaricomycetes</taxon>
        <taxon>Polyporales</taxon>
        <taxon>Phanerochaetaceae</taxon>
        <taxon>Phanerochaete</taxon>
    </lineage>
</organism>
<comment type="caution">
    <text evidence="3">The sequence shown here is derived from an EMBL/GenBank/DDBJ whole genome shotgun (WGS) entry which is preliminary data.</text>
</comment>
<keyword evidence="4" id="KW-1185">Reference proteome</keyword>
<dbReference type="AlphaFoldDB" id="A0A9P3G1T9"/>
<gene>
    <name evidence="3" type="ORF">PsYK624_024400</name>
</gene>
<dbReference type="OrthoDB" id="2015515at2759"/>
<evidence type="ECO:0000313" key="3">
    <source>
        <dbReference type="EMBL" id="GJE86360.1"/>
    </source>
</evidence>
<dbReference type="InterPro" id="IPR013785">
    <property type="entry name" value="Aldolase_TIM"/>
</dbReference>
<evidence type="ECO:0000256" key="2">
    <source>
        <dbReference type="SAM" id="MobiDB-lite"/>
    </source>
</evidence>
<keyword evidence="1" id="KW-0704">Schiff base</keyword>
<proteinExistence type="predicted"/>
<dbReference type="GO" id="GO:0005975">
    <property type="term" value="P:carbohydrate metabolic process"/>
    <property type="evidence" value="ECO:0007669"/>
    <property type="project" value="InterPro"/>
</dbReference>
<feature type="region of interest" description="Disordered" evidence="2">
    <location>
        <begin position="464"/>
        <end position="559"/>
    </location>
</feature>
<accession>A0A9P3G1T9</accession>
<evidence type="ECO:0000256" key="1">
    <source>
        <dbReference type="ARBA" id="ARBA00023270"/>
    </source>
</evidence>
<evidence type="ECO:0000313" key="4">
    <source>
        <dbReference type="Proteomes" id="UP000703269"/>
    </source>
</evidence>
<dbReference type="Proteomes" id="UP000703269">
    <property type="component" value="Unassembled WGS sequence"/>
</dbReference>
<name>A0A9P3G1T9_9APHY</name>
<reference evidence="3 4" key="1">
    <citation type="submission" date="2021-08" db="EMBL/GenBank/DDBJ databases">
        <title>Draft Genome Sequence of Phanerochaete sordida strain YK-624.</title>
        <authorList>
            <person name="Mori T."/>
            <person name="Dohra H."/>
            <person name="Suzuki T."/>
            <person name="Kawagishi H."/>
            <person name="Hirai H."/>
        </authorList>
    </citation>
    <scope>NUCLEOTIDE SEQUENCE [LARGE SCALE GENOMIC DNA]</scope>
    <source>
        <strain evidence="3 4">YK-624</strain>
    </source>
</reference>
<feature type="compositionally biased region" description="Basic residues" evidence="2">
    <location>
        <begin position="547"/>
        <end position="559"/>
    </location>
</feature>